<comment type="caution">
    <text evidence="3">The sequence shown here is derived from an EMBL/GenBank/DDBJ whole genome shotgun (WGS) entry which is preliminary data.</text>
</comment>
<feature type="binding site" evidence="1">
    <location>
        <position position="218"/>
    </location>
    <ligand>
        <name>S-adenosyl-L-methionine</name>
        <dbReference type="ChEBI" id="CHEBI:59789"/>
    </ligand>
</feature>
<dbReference type="EMBL" id="RBTP01000076">
    <property type="protein sequence ID" value="RMT76835.1"/>
    <property type="molecule type" value="Genomic_DNA"/>
</dbReference>
<organism evidence="3 4">
    <name type="scientific">Pseudomonas viridiflava</name>
    <name type="common">Phytomonas viridiflava</name>
    <dbReference type="NCBI Taxonomy" id="33069"/>
    <lineage>
        <taxon>Bacteria</taxon>
        <taxon>Pseudomonadati</taxon>
        <taxon>Pseudomonadota</taxon>
        <taxon>Gammaproteobacteria</taxon>
        <taxon>Pseudomonadales</taxon>
        <taxon>Pseudomonadaceae</taxon>
        <taxon>Pseudomonas</taxon>
    </lineage>
</organism>
<comment type="similarity">
    <text evidence="1">Belongs to the RlmJ family.</text>
</comment>
<dbReference type="InterPro" id="IPR007473">
    <property type="entry name" value="RlmJ"/>
</dbReference>
<feature type="binding site" evidence="1">
    <location>
        <position position="172"/>
    </location>
    <ligand>
        <name>S-adenosyl-L-methionine</name>
        <dbReference type="ChEBI" id="CHEBI:59789"/>
    </ligand>
</feature>
<keyword evidence="1 3" id="KW-0489">Methyltransferase</keyword>
<dbReference type="AlphaFoldDB" id="A0A3M5NXT4"/>
<sequence>MCSDRRRVVTRIDRHKGSGVSRKRPAKERDRSRKYVTNSCSPLSFAKLRSLPGAAMNYRHAYHAGNHADVFKHIALTRLIALMARKEQPFAYLDTHAGLGLYDLKGDQATRTGEWLEGIGRLWDASDVPALAADYLQVLHDMNPEGELRYYPGSPELARRLTRERERVLLNEKHPEDGRLLKENMKGDRRVAVHLGEGWHVPRALLPVAEKRAVMLIDPPFEQLDEMKRCAVALKETIGRMRQTVAAIWYPIKDPRLLRRFYQDLAETGAPKLLRVELYVHPLDTPASLNGSGLAIANPPWGLEEELRELMPYLADKLGQTQGGWKMDWLIAE</sequence>
<dbReference type="SUPFAM" id="SSF53335">
    <property type="entry name" value="S-adenosyl-L-methionine-dependent methyltransferases"/>
    <property type="match status" value="1"/>
</dbReference>
<keyword evidence="1" id="KW-0694">RNA-binding</keyword>
<evidence type="ECO:0000313" key="3">
    <source>
        <dbReference type="EMBL" id="RMT76835.1"/>
    </source>
</evidence>
<feature type="binding site" evidence="1">
    <location>
        <position position="73"/>
    </location>
    <ligand>
        <name>S-adenosyl-L-methionine</name>
        <dbReference type="ChEBI" id="CHEBI:59789"/>
    </ligand>
</feature>
<dbReference type="Gene3D" id="3.40.50.150">
    <property type="entry name" value="Vaccinia Virus protein VP39"/>
    <property type="match status" value="1"/>
</dbReference>
<evidence type="ECO:0000256" key="2">
    <source>
        <dbReference type="SAM" id="MobiDB-lite"/>
    </source>
</evidence>
<dbReference type="Pfam" id="PF04378">
    <property type="entry name" value="RsmJ"/>
    <property type="match status" value="1"/>
</dbReference>
<evidence type="ECO:0000313" key="4">
    <source>
        <dbReference type="Proteomes" id="UP000273854"/>
    </source>
</evidence>
<dbReference type="Proteomes" id="UP000273854">
    <property type="component" value="Unassembled WGS sequence"/>
</dbReference>
<dbReference type="GO" id="GO:0003723">
    <property type="term" value="F:RNA binding"/>
    <property type="evidence" value="ECO:0007669"/>
    <property type="project" value="UniProtKB-UniRule"/>
</dbReference>
<dbReference type="GO" id="GO:0070475">
    <property type="term" value="P:rRNA base methylation"/>
    <property type="evidence" value="ECO:0007669"/>
    <property type="project" value="UniProtKB-UniRule"/>
</dbReference>
<gene>
    <name evidence="1" type="primary">rlmJ</name>
    <name evidence="3" type="ORF">ALP40_05335</name>
</gene>
<comment type="subunit">
    <text evidence="1">Monomer.</text>
</comment>
<reference evidence="3 4" key="1">
    <citation type="submission" date="2018-08" db="EMBL/GenBank/DDBJ databases">
        <title>Recombination of ecologically and evolutionarily significant loci maintains genetic cohesion in the Pseudomonas syringae species complex.</title>
        <authorList>
            <person name="Dillon M."/>
            <person name="Thakur S."/>
            <person name="Almeida R.N.D."/>
            <person name="Weir B.S."/>
            <person name="Guttman D.S."/>
        </authorList>
    </citation>
    <scope>NUCLEOTIDE SEQUENCE [LARGE SCALE GENOMIC DNA]</scope>
    <source>
        <strain evidence="3 4">ICMP 19473</strain>
    </source>
</reference>
<dbReference type="PANTHER" id="PTHR37426:SF1">
    <property type="entry name" value="RIBOSOMAL RNA LARGE SUBUNIT METHYLTRANSFERASE J"/>
    <property type="match status" value="1"/>
</dbReference>
<feature type="region of interest" description="Disordered" evidence="2">
    <location>
        <begin position="12"/>
        <end position="33"/>
    </location>
</feature>
<dbReference type="EC" id="2.1.1.266" evidence="1"/>
<keyword evidence="1" id="KW-0698">rRNA processing</keyword>
<name>A0A3M5NXT4_PSEVI</name>
<keyword evidence="1" id="KW-0949">S-adenosyl-L-methionine</keyword>
<accession>A0A3M5NXT4</accession>
<dbReference type="GO" id="GO:0036307">
    <property type="term" value="F:23S rRNA (adenine(2030)-N(6))-methyltransferase activity"/>
    <property type="evidence" value="ECO:0007669"/>
    <property type="project" value="UniProtKB-UniRule"/>
</dbReference>
<feature type="binding site" evidence="1">
    <location>
        <begin position="197"/>
        <end position="198"/>
    </location>
    <ligand>
        <name>S-adenosyl-L-methionine</name>
        <dbReference type="ChEBI" id="CHEBI:59789"/>
    </ligand>
</feature>
<comment type="function">
    <text evidence="1">Specifically methylates the adenine in position 2030 of 23S rRNA.</text>
</comment>
<feature type="binding site" evidence="1">
    <location>
        <position position="154"/>
    </location>
    <ligand>
        <name>S-adenosyl-L-methionine</name>
        <dbReference type="ChEBI" id="CHEBI:59789"/>
    </ligand>
</feature>
<protein>
    <recommendedName>
        <fullName evidence="1">Ribosomal RNA large subunit methyltransferase J</fullName>
        <ecNumber evidence="1">2.1.1.266</ecNumber>
    </recommendedName>
    <alternativeName>
        <fullName evidence="1">23S rRNA (adenine(2030)-N6)-methyltransferase</fullName>
    </alternativeName>
    <alternativeName>
        <fullName evidence="1">23S rRNA m6A2030 methyltransferase</fullName>
    </alternativeName>
</protein>
<feature type="binding site" evidence="1">
    <location>
        <position position="96"/>
    </location>
    <ligand>
        <name>S-adenosyl-L-methionine</name>
        <dbReference type="ChEBI" id="CHEBI:59789"/>
    </ligand>
</feature>
<dbReference type="HAMAP" id="MF_00934">
    <property type="entry name" value="23SrRNA_methyltr_J"/>
    <property type="match status" value="1"/>
</dbReference>
<keyword evidence="1 3" id="KW-0808">Transferase</keyword>
<feature type="site" description="Interaction with substrate rRNA" evidence="1">
    <location>
        <position position="58"/>
    </location>
</feature>
<dbReference type="GO" id="GO:0005829">
    <property type="term" value="C:cytosol"/>
    <property type="evidence" value="ECO:0007669"/>
    <property type="project" value="TreeGrafter"/>
</dbReference>
<proteinExistence type="inferred from homology"/>
<dbReference type="InterPro" id="IPR029063">
    <property type="entry name" value="SAM-dependent_MTases_sf"/>
</dbReference>
<comment type="catalytic activity">
    <reaction evidence="1">
        <text>adenosine(2030) in 23S rRNA + S-adenosyl-L-methionine = N(6)-methyladenosine(2030) in 23S rRNA + S-adenosyl-L-homocysteine + H(+)</text>
        <dbReference type="Rhea" id="RHEA:43736"/>
        <dbReference type="Rhea" id="RHEA-COMP:10668"/>
        <dbReference type="Rhea" id="RHEA-COMP:10669"/>
        <dbReference type="ChEBI" id="CHEBI:15378"/>
        <dbReference type="ChEBI" id="CHEBI:57856"/>
        <dbReference type="ChEBI" id="CHEBI:59789"/>
        <dbReference type="ChEBI" id="CHEBI:74411"/>
        <dbReference type="ChEBI" id="CHEBI:74449"/>
        <dbReference type="EC" id="2.1.1.266"/>
    </reaction>
</comment>
<dbReference type="PANTHER" id="PTHR37426">
    <property type="entry name" value="RIBOSOMAL RNA LARGE SUBUNIT METHYLTRANSFERASE J"/>
    <property type="match status" value="1"/>
</dbReference>
<evidence type="ECO:0000256" key="1">
    <source>
        <dbReference type="HAMAP-Rule" id="MF_00934"/>
    </source>
</evidence>
<feature type="active site" description="Proton acceptor" evidence="1">
    <location>
        <position position="218"/>
    </location>
</feature>